<name>A0A8A4ZBC0_9MICO</name>
<keyword evidence="1" id="KW-0547">Nucleotide-binding</keyword>
<proteinExistence type="predicted"/>
<dbReference type="GO" id="GO:0005524">
    <property type="term" value="F:ATP binding"/>
    <property type="evidence" value="ECO:0007669"/>
    <property type="project" value="UniProtKB-KW"/>
</dbReference>
<dbReference type="GO" id="GO:0005737">
    <property type="term" value="C:cytoplasm"/>
    <property type="evidence" value="ECO:0007669"/>
    <property type="project" value="TreeGrafter"/>
</dbReference>
<dbReference type="SUPFAM" id="SSF52540">
    <property type="entry name" value="P-loop containing nucleoside triphosphate hydrolases"/>
    <property type="match status" value="1"/>
</dbReference>
<keyword evidence="3" id="KW-0131">Cell cycle</keyword>
<dbReference type="KEGG" id="psic:J4E96_13070"/>
<organism evidence="3 4">
    <name type="scientific">Pengzhenrongella sicca</name>
    <dbReference type="NCBI Taxonomy" id="2819238"/>
    <lineage>
        <taxon>Bacteria</taxon>
        <taxon>Bacillati</taxon>
        <taxon>Actinomycetota</taxon>
        <taxon>Actinomycetes</taxon>
        <taxon>Micrococcales</taxon>
        <taxon>Pengzhenrongella</taxon>
    </lineage>
</organism>
<dbReference type="Gene3D" id="3.40.50.300">
    <property type="entry name" value="P-loop containing nucleotide triphosphate hydrolases"/>
    <property type="match status" value="1"/>
</dbReference>
<evidence type="ECO:0000313" key="3">
    <source>
        <dbReference type="EMBL" id="QTE28309.1"/>
    </source>
</evidence>
<dbReference type="AlphaFoldDB" id="A0A8A4ZBC0"/>
<dbReference type="GO" id="GO:0016887">
    <property type="term" value="F:ATP hydrolysis activity"/>
    <property type="evidence" value="ECO:0007669"/>
    <property type="project" value="InterPro"/>
</dbReference>
<dbReference type="PANTHER" id="PTHR12169">
    <property type="entry name" value="ATPASE N2B"/>
    <property type="match status" value="1"/>
</dbReference>
<dbReference type="InterPro" id="IPR027417">
    <property type="entry name" value="P-loop_NTPase"/>
</dbReference>
<dbReference type="EMBL" id="CP071868">
    <property type="protein sequence ID" value="QTE28309.1"/>
    <property type="molecule type" value="Genomic_DNA"/>
</dbReference>
<dbReference type="GO" id="GO:0051301">
    <property type="term" value="P:cell division"/>
    <property type="evidence" value="ECO:0007669"/>
    <property type="project" value="UniProtKB-KW"/>
</dbReference>
<dbReference type="InterPro" id="IPR005654">
    <property type="entry name" value="ATPase_AFG1-like"/>
</dbReference>
<evidence type="ECO:0000313" key="4">
    <source>
        <dbReference type="Proteomes" id="UP000663937"/>
    </source>
</evidence>
<dbReference type="NCBIfam" id="NF040713">
    <property type="entry name" value="ZapE"/>
    <property type="match status" value="1"/>
</dbReference>
<dbReference type="Pfam" id="PF03969">
    <property type="entry name" value="AFG1_ATPase"/>
    <property type="match status" value="2"/>
</dbReference>
<accession>A0A8A4ZBC0</accession>
<reference evidence="3" key="1">
    <citation type="submission" date="2021-03" db="EMBL/GenBank/DDBJ databases">
        <title>Pengzhenrongella sicca gen. nov., sp. nov., a new member of suborder Micrococcineae isolated from High-Arctic tundra soil.</title>
        <authorList>
            <person name="Peng F."/>
        </authorList>
    </citation>
    <scope>NUCLEOTIDE SEQUENCE</scope>
    <source>
        <strain evidence="3">LRZ-2</strain>
    </source>
</reference>
<gene>
    <name evidence="3" type="primary">zapE</name>
    <name evidence="3" type="ORF">J4E96_13070</name>
</gene>
<sequence length="403" mass="41891">MAATRGPRYPARAGLVRAGGAALCGLGSATVTVPDATPAVSPDATPGAARDARPAATAAATRAATPVSLAGRRPEVPVARLLAELVPPRHFAAESFDTYLPDPQFASQGSALARLRAVAAAIREPARGSWLTGRRRAPAPAVYLDGGFGVGKTHLLASLAHAVGTDRTAYGTFVEFTNLVGALGFAPTVEALAGNALVAIDEFELDDPGDTVLMSRLLRELADRGVALAATSNTLPESLGEGRFAAEDFLREIQALAARFEVLRVDGEDYRHRATVTEGAPLPDAAVRAAVRARPGATLDDFRTLLGHLAQVHPSRYGALLDGVSAVGLTAVGPVEHESEALRLVVLVDRLYDRDVPVLLGGSGARGLFSPAMLRGGYRKKYFRALSRLGALADDGGELTASG</sequence>
<keyword evidence="3" id="KW-0132">Cell division</keyword>
<keyword evidence="4" id="KW-1185">Reference proteome</keyword>
<dbReference type="Proteomes" id="UP000663937">
    <property type="component" value="Chromosome"/>
</dbReference>
<keyword evidence="2" id="KW-0067">ATP-binding</keyword>
<dbReference type="PANTHER" id="PTHR12169:SF6">
    <property type="entry name" value="AFG1-LIKE ATPASE"/>
    <property type="match status" value="1"/>
</dbReference>
<protein>
    <submittedName>
        <fullName evidence="3">Cell division protein ZapE</fullName>
    </submittedName>
</protein>
<evidence type="ECO:0000256" key="2">
    <source>
        <dbReference type="ARBA" id="ARBA00022840"/>
    </source>
</evidence>
<evidence type="ECO:0000256" key="1">
    <source>
        <dbReference type="ARBA" id="ARBA00022741"/>
    </source>
</evidence>